<comment type="caution">
    <text evidence="2">The sequence shown here is derived from an EMBL/GenBank/DDBJ whole genome shotgun (WGS) entry which is preliminary data.</text>
</comment>
<evidence type="ECO:0000259" key="1">
    <source>
        <dbReference type="Pfam" id="PF14588"/>
    </source>
</evidence>
<dbReference type="Proteomes" id="UP000445000">
    <property type="component" value="Unassembled WGS sequence"/>
</dbReference>
<dbReference type="Gene3D" id="3.30.1330.40">
    <property type="entry name" value="RutC-like"/>
    <property type="match status" value="1"/>
</dbReference>
<dbReference type="Pfam" id="PF14588">
    <property type="entry name" value="YjgF_endoribonc"/>
    <property type="match status" value="1"/>
</dbReference>
<dbReference type="CDD" id="cd02199">
    <property type="entry name" value="YjgF_YER057c_UK114_like_1"/>
    <property type="match status" value="1"/>
</dbReference>
<dbReference type="PANTHER" id="PTHR43760:SF1">
    <property type="entry name" value="ENDORIBONUCLEASE L-PSP_CHORISMATE MUTASE-LIKE DOMAIN-CONTAINING PROTEIN"/>
    <property type="match status" value="1"/>
</dbReference>
<evidence type="ECO:0000313" key="2">
    <source>
        <dbReference type="EMBL" id="GFE82857.1"/>
    </source>
</evidence>
<keyword evidence="3" id="KW-1185">Reference proteome</keyword>
<proteinExistence type="predicted"/>
<organism evidence="2 3">
    <name type="scientific">Steroidobacter agaridevorans</name>
    <dbReference type="NCBI Taxonomy" id="2695856"/>
    <lineage>
        <taxon>Bacteria</taxon>
        <taxon>Pseudomonadati</taxon>
        <taxon>Pseudomonadota</taxon>
        <taxon>Gammaproteobacteria</taxon>
        <taxon>Steroidobacterales</taxon>
        <taxon>Steroidobacteraceae</taxon>
        <taxon>Steroidobacter</taxon>
    </lineage>
</organism>
<dbReference type="EMBL" id="BLJN01000005">
    <property type="protein sequence ID" value="GFE82857.1"/>
    <property type="molecule type" value="Genomic_DNA"/>
</dbReference>
<sequence length="154" mass="16102">MNRSAEQRLEESGIALPMAPQPLGAYVPAVRVENLLFLSGTLPLEGGAPKFQGRIGNDIGIEDGRSAARLAALNALALARQHLGSLDRVTRIVRLTVSLAATAEFRDHAKVADGASELLATVFGAEKAPTRMVSGVLSLPAGAPVVVEILLEVD</sequence>
<dbReference type="RefSeq" id="WP_161814495.1">
    <property type="nucleotide sequence ID" value="NZ_BLJN01000005.1"/>
</dbReference>
<dbReference type="InterPro" id="IPR013813">
    <property type="entry name" value="Endoribo_LPSP/chorism_mut-like"/>
</dbReference>
<dbReference type="SUPFAM" id="SSF55298">
    <property type="entry name" value="YjgF-like"/>
    <property type="match status" value="1"/>
</dbReference>
<dbReference type="InterPro" id="IPR035959">
    <property type="entry name" value="RutC-like_sf"/>
</dbReference>
<dbReference type="AlphaFoldDB" id="A0A829YHQ8"/>
<accession>A0A829YHQ8</accession>
<reference evidence="3" key="1">
    <citation type="submission" date="2020-01" db="EMBL/GenBank/DDBJ databases">
        <title>'Steroidobacter agaridevorans' sp. nov., agar-degrading bacteria isolated from rhizosphere soils.</title>
        <authorList>
            <person name="Ikenaga M."/>
            <person name="Kataoka M."/>
            <person name="Murouchi A."/>
            <person name="Katsuragi S."/>
            <person name="Sakai M."/>
        </authorList>
    </citation>
    <scope>NUCLEOTIDE SEQUENCE [LARGE SCALE GENOMIC DNA]</scope>
    <source>
        <strain evidence="3">YU21-B</strain>
    </source>
</reference>
<name>A0A829YHQ8_9GAMM</name>
<evidence type="ECO:0000313" key="3">
    <source>
        <dbReference type="Proteomes" id="UP000445000"/>
    </source>
</evidence>
<protein>
    <recommendedName>
        <fullName evidence="1">Endoribonuclease L-PSP/chorismate mutase-like domain-containing protein</fullName>
    </recommendedName>
</protein>
<gene>
    <name evidence="2" type="ORF">GCM10011487_48570</name>
</gene>
<dbReference type="PANTHER" id="PTHR43760">
    <property type="entry name" value="ENDORIBONUCLEASE-RELATED"/>
    <property type="match status" value="1"/>
</dbReference>
<feature type="domain" description="Endoribonuclease L-PSP/chorismate mutase-like" evidence="1">
    <location>
        <begin position="6"/>
        <end position="144"/>
    </location>
</feature>